<dbReference type="Pfam" id="PF19422">
    <property type="entry name" value="Ariadne"/>
    <property type="match status" value="1"/>
</dbReference>
<dbReference type="InterPro" id="IPR002867">
    <property type="entry name" value="IBR_dom"/>
</dbReference>
<evidence type="ECO:0000256" key="6">
    <source>
        <dbReference type="ARBA" id="ARBA00022771"/>
    </source>
</evidence>
<dbReference type="InterPro" id="IPR031127">
    <property type="entry name" value="E3_UB_ligase_RBR"/>
</dbReference>
<dbReference type="EMBL" id="CAADRA010006985">
    <property type="protein sequence ID" value="VFT97859.1"/>
    <property type="molecule type" value="Genomic_DNA"/>
</dbReference>
<keyword evidence="4" id="KW-0479">Metal-binding</keyword>
<feature type="domain" description="RING-type" evidence="9">
    <location>
        <begin position="131"/>
        <end position="341"/>
    </location>
</feature>
<gene>
    <name evidence="11" type="primary">Aste57867_21185</name>
    <name evidence="10" type="ORF">As57867_021117</name>
    <name evidence="11" type="ORF">ASTE57867_21185</name>
</gene>
<evidence type="ECO:0000313" key="12">
    <source>
        <dbReference type="Proteomes" id="UP000332933"/>
    </source>
</evidence>
<reference evidence="11 12" key="1">
    <citation type="submission" date="2019-03" db="EMBL/GenBank/DDBJ databases">
        <authorList>
            <person name="Gaulin E."/>
            <person name="Dumas B."/>
        </authorList>
    </citation>
    <scope>NUCLEOTIDE SEQUENCE [LARGE SCALE GENOMIC DNA]</scope>
    <source>
        <strain evidence="11">CBS 568.67</strain>
    </source>
</reference>
<keyword evidence="5" id="KW-0677">Repeat</keyword>
<sequence>MCQFFPLDIFGNPSASADMSDYEYESDEQYDYTSDDDNDMDTEVSTPSNAKKIVDYEVVDLEHLKRQQQQMITETADLLQVSPDVAVALLRCTGWSKEVIQNRYYARETPEAFLRECGATAIDGWFVGPVAPTACAVCSDVVTEAATLGCRHLYCISCWGGYMRAKLDDGPSALMAMCLAYECTNAIPIGFAHVILDATSRREYDKWHLRSFVDQNAFIKWCPAPGCQNAIRGTGGECFADCACGFKFCLRCGFEAHPMVHCDMVRAWTEKCASESETANWMVVHTKKCPSGKCGVRIEKNNGCNHMTCKSCRHEFCWICMESWASHFTNGQANYNCNRFVKSTESDISRAKTELERYLHFNARFLNHAKAETYCIEARRATDEKVNHLDEMTVVDYQCVQKAMDLLVQCRRTLKYTFVLGYYQDAAGDMADRDLFEFLQANLGTNTEVLTGLTETPLEEMNIAEIMNYTAITKKFLDGFVEGVEDGLGGAA</sequence>
<evidence type="ECO:0000256" key="5">
    <source>
        <dbReference type="ARBA" id="ARBA00022737"/>
    </source>
</evidence>
<name>A0A485LI53_9STRA</name>
<dbReference type="OrthoDB" id="10009520at2759"/>
<keyword evidence="7" id="KW-0833">Ubl conjugation pathway</keyword>
<reference evidence="10" key="2">
    <citation type="submission" date="2019-06" db="EMBL/GenBank/DDBJ databases">
        <title>Genomics analysis of Aphanomyces spp. identifies a new class of oomycete effector associated with host adaptation.</title>
        <authorList>
            <person name="Gaulin E."/>
        </authorList>
    </citation>
    <scope>NUCLEOTIDE SEQUENCE</scope>
    <source>
        <strain evidence="10">CBS 578.67</strain>
    </source>
</reference>
<keyword evidence="8" id="KW-0862">Zinc</keyword>
<dbReference type="SUPFAM" id="SSF57850">
    <property type="entry name" value="RING/U-box"/>
    <property type="match status" value="3"/>
</dbReference>
<dbReference type="InterPro" id="IPR044066">
    <property type="entry name" value="TRIAD_supradom"/>
</dbReference>
<dbReference type="Gene3D" id="3.30.40.10">
    <property type="entry name" value="Zinc/RING finger domain, C3HC4 (zinc finger)"/>
    <property type="match status" value="1"/>
</dbReference>
<dbReference type="CDD" id="cd20346">
    <property type="entry name" value="BRcat_RBR_ANKIB1"/>
    <property type="match status" value="1"/>
</dbReference>
<dbReference type="EC" id="2.3.2.31" evidence="2"/>
<dbReference type="GO" id="GO:0061630">
    <property type="term" value="F:ubiquitin protein ligase activity"/>
    <property type="evidence" value="ECO:0007669"/>
    <property type="project" value="UniProtKB-EC"/>
</dbReference>
<dbReference type="InterPro" id="IPR045840">
    <property type="entry name" value="Ariadne"/>
</dbReference>
<evidence type="ECO:0000256" key="3">
    <source>
        <dbReference type="ARBA" id="ARBA00022679"/>
    </source>
</evidence>
<evidence type="ECO:0000259" key="9">
    <source>
        <dbReference type="PROSITE" id="PS51873"/>
    </source>
</evidence>
<dbReference type="Pfam" id="PF22191">
    <property type="entry name" value="IBR_1"/>
    <property type="match status" value="1"/>
</dbReference>
<dbReference type="PANTHER" id="PTHR11685">
    <property type="entry name" value="RBR FAMILY RING FINGER AND IBR DOMAIN-CONTAINING"/>
    <property type="match status" value="1"/>
</dbReference>
<evidence type="ECO:0000256" key="8">
    <source>
        <dbReference type="ARBA" id="ARBA00022833"/>
    </source>
</evidence>
<keyword evidence="3" id="KW-0808">Transferase</keyword>
<dbReference type="PROSITE" id="PS00518">
    <property type="entry name" value="ZF_RING_1"/>
    <property type="match status" value="1"/>
</dbReference>
<dbReference type="InterPro" id="IPR013083">
    <property type="entry name" value="Znf_RING/FYVE/PHD"/>
</dbReference>
<protein>
    <recommendedName>
        <fullName evidence="2">RBR-type E3 ubiquitin transferase</fullName>
        <ecNumber evidence="2">2.3.2.31</ecNumber>
    </recommendedName>
</protein>
<dbReference type="Proteomes" id="UP000332933">
    <property type="component" value="Unassembled WGS sequence"/>
</dbReference>
<dbReference type="EMBL" id="VJMH01006959">
    <property type="protein sequence ID" value="KAF0687046.1"/>
    <property type="molecule type" value="Genomic_DNA"/>
</dbReference>
<proteinExistence type="predicted"/>
<evidence type="ECO:0000256" key="4">
    <source>
        <dbReference type="ARBA" id="ARBA00022723"/>
    </source>
</evidence>
<dbReference type="InterPro" id="IPR017907">
    <property type="entry name" value="Znf_RING_CS"/>
</dbReference>
<accession>A0A485LI53</accession>
<dbReference type="Gene3D" id="1.20.120.1750">
    <property type="match status" value="1"/>
</dbReference>
<evidence type="ECO:0000313" key="10">
    <source>
        <dbReference type="EMBL" id="KAF0687046.1"/>
    </source>
</evidence>
<dbReference type="AlphaFoldDB" id="A0A485LI53"/>
<dbReference type="InterPro" id="IPR048962">
    <property type="entry name" value="ARIH1-like_UBL"/>
</dbReference>
<keyword evidence="6" id="KW-0863">Zinc-finger</keyword>
<evidence type="ECO:0000256" key="2">
    <source>
        <dbReference type="ARBA" id="ARBA00012251"/>
    </source>
</evidence>
<dbReference type="Pfam" id="PF21235">
    <property type="entry name" value="UBA_ARI1"/>
    <property type="match status" value="1"/>
</dbReference>
<comment type="catalytic activity">
    <reaction evidence="1">
        <text>[E2 ubiquitin-conjugating enzyme]-S-ubiquitinyl-L-cysteine + [acceptor protein]-L-lysine = [E2 ubiquitin-conjugating enzyme]-L-cysteine + [acceptor protein]-N(6)-ubiquitinyl-L-lysine.</text>
        <dbReference type="EC" id="2.3.2.31"/>
    </reaction>
</comment>
<dbReference type="PROSITE" id="PS51873">
    <property type="entry name" value="TRIAD"/>
    <property type="match status" value="1"/>
</dbReference>
<evidence type="ECO:0000256" key="1">
    <source>
        <dbReference type="ARBA" id="ARBA00001798"/>
    </source>
</evidence>
<dbReference type="SMART" id="SM00647">
    <property type="entry name" value="IBR"/>
    <property type="match status" value="2"/>
</dbReference>
<evidence type="ECO:0000256" key="7">
    <source>
        <dbReference type="ARBA" id="ARBA00022786"/>
    </source>
</evidence>
<organism evidence="11 12">
    <name type="scientific">Aphanomyces stellatus</name>
    <dbReference type="NCBI Taxonomy" id="120398"/>
    <lineage>
        <taxon>Eukaryota</taxon>
        <taxon>Sar</taxon>
        <taxon>Stramenopiles</taxon>
        <taxon>Oomycota</taxon>
        <taxon>Saprolegniomycetes</taxon>
        <taxon>Saprolegniales</taxon>
        <taxon>Verrucalvaceae</taxon>
        <taxon>Aphanomyces</taxon>
    </lineage>
</organism>
<dbReference type="GO" id="GO:0008270">
    <property type="term" value="F:zinc ion binding"/>
    <property type="evidence" value="ECO:0007669"/>
    <property type="project" value="UniProtKB-KW"/>
</dbReference>
<evidence type="ECO:0000313" key="11">
    <source>
        <dbReference type="EMBL" id="VFT97859.1"/>
    </source>
</evidence>
<dbReference type="GO" id="GO:0016567">
    <property type="term" value="P:protein ubiquitination"/>
    <property type="evidence" value="ECO:0007669"/>
    <property type="project" value="InterPro"/>
</dbReference>
<keyword evidence="12" id="KW-1185">Reference proteome</keyword>
<dbReference type="Pfam" id="PF01485">
    <property type="entry name" value="IBR"/>
    <property type="match status" value="1"/>
</dbReference>